<keyword evidence="2" id="KW-1185">Reference proteome</keyword>
<name>A0A8X6GGR8_TRICU</name>
<organism evidence="1 2">
    <name type="scientific">Trichonephila clavata</name>
    <name type="common">Joro spider</name>
    <name type="synonym">Nephila clavata</name>
    <dbReference type="NCBI Taxonomy" id="2740835"/>
    <lineage>
        <taxon>Eukaryota</taxon>
        <taxon>Metazoa</taxon>
        <taxon>Ecdysozoa</taxon>
        <taxon>Arthropoda</taxon>
        <taxon>Chelicerata</taxon>
        <taxon>Arachnida</taxon>
        <taxon>Araneae</taxon>
        <taxon>Araneomorphae</taxon>
        <taxon>Entelegynae</taxon>
        <taxon>Araneoidea</taxon>
        <taxon>Nephilidae</taxon>
        <taxon>Trichonephila</taxon>
    </lineage>
</organism>
<evidence type="ECO:0000313" key="2">
    <source>
        <dbReference type="Proteomes" id="UP000887116"/>
    </source>
</evidence>
<protein>
    <submittedName>
        <fullName evidence="1">Uncharacterized protein</fullName>
    </submittedName>
</protein>
<comment type="caution">
    <text evidence="1">The sequence shown here is derived from an EMBL/GenBank/DDBJ whole genome shotgun (WGS) entry which is preliminary data.</text>
</comment>
<dbReference type="AlphaFoldDB" id="A0A8X6GGR8"/>
<dbReference type="EMBL" id="BMAO01025631">
    <property type="protein sequence ID" value="GFR04037.1"/>
    <property type="molecule type" value="Genomic_DNA"/>
</dbReference>
<proteinExistence type="predicted"/>
<dbReference type="Proteomes" id="UP000887116">
    <property type="component" value="Unassembled WGS sequence"/>
</dbReference>
<sequence>MFFQPRTELNQAINVGKGDFFVLLDKLQNSDMILTTLKDCFALDALELLFCFWVQHAVFFGDFYFSCGAWKSSRTTFSVTTATFKLKLRSRIYWVSQSTIQQFHKYAQKTVYAICRALDLKAELVPFQDYNQEPTPTIPKKTRSSNPPAVYSFTVFKVCEALELKTDLRPLNERPVFKNKKPRSVPTVRSVTVFRLCQALKLEVQLAEV</sequence>
<evidence type="ECO:0000313" key="1">
    <source>
        <dbReference type="EMBL" id="GFR04037.1"/>
    </source>
</evidence>
<reference evidence="1" key="1">
    <citation type="submission" date="2020-07" db="EMBL/GenBank/DDBJ databases">
        <title>Multicomponent nature underlies the extraordinary mechanical properties of spider dragline silk.</title>
        <authorList>
            <person name="Kono N."/>
            <person name="Nakamura H."/>
            <person name="Mori M."/>
            <person name="Yoshida Y."/>
            <person name="Ohtoshi R."/>
            <person name="Malay A.D."/>
            <person name="Moran D.A.P."/>
            <person name="Tomita M."/>
            <person name="Numata K."/>
            <person name="Arakawa K."/>
        </authorList>
    </citation>
    <scope>NUCLEOTIDE SEQUENCE</scope>
</reference>
<accession>A0A8X6GGR8</accession>
<gene>
    <name evidence="1" type="ORF">TNCT_68451</name>
</gene>